<comment type="similarity">
    <text evidence="1">Belongs to the CFA/CMAS family.</text>
</comment>
<dbReference type="NCBIfam" id="NF008686">
    <property type="entry name" value="PRK11705.1"/>
    <property type="match status" value="1"/>
</dbReference>
<name>A0A1E3GSB7_9GAMM</name>
<sequence>MADSTSKVAHLKLSEERLSQTQTVSPPAILREAAALAGVEFNGDNSWDIQVFDSRAYRRILTQGSLGFGESYMDNMWECHELDELFHRLLKADVEKHLGGVAKLSLTIEIIRQNIFNRQTSKRAYEVGKKHYDTGNDIFQAMLDPTMSYSCGYWANADTLAQAQIDKLDLICRKLMLKPGESVLEIGCGWGSFAQYAAKNYGVEVLGITISKEQQTLARERCAGLPVTIELMDYRDLEGQFDKIVSIGMFEHVGPKNYPVYFESALKLLKPEGLFLLHTIGIHATSLKVDPWIDRYIFRNGKLPSAEELAKVINGRFVIEDWHNFGTDYDKTLMAWWENFDTAWPALSSNYDERFYRMWKYYLHSCAGFFRSKQGQLWQLVLSKRGREGEYRSLR</sequence>
<keyword evidence="5" id="KW-0443">Lipid metabolism</keyword>
<evidence type="ECO:0000256" key="5">
    <source>
        <dbReference type="ARBA" id="ARBA00023098"/>
    </source>
</evidence>
<evidence type="ECO:0000256" key="1">
    <source>
        <dbReference type="ARBA" id="ARBA00010815"/>
    </source>
</evidence>
<dbReference type="GO" id="GO:0008610">
    <property type="term" value="P:lipid biosynthetic process"/>
    <property type="evidence" value="ECO:0007669"/>
    <property type="project" value="InterPro"/>
</dbReference>
<gene>
    <name evidence="7" type="primary">cfa_1</name>
    <name evidence="7" type="ORF">A9E74_01346</name>
</gene>
<dbReference type="AlphaFoldDB" id="A0A1E3GSB7"/>
<dbReference type="EMBL" id="MCRI01000011">
    <property type="protein sequence ID" value="ODN66952.1"/>
    <property type="molecule type" value="Genomic_DNA"/>
</dbReference>
<evidence type="ECO:0000256" key="3">
    <source>
        <dbReference type="ARBA" id="ARBA00022679"/>
    </source>
</evidence>
<proteinExistence type="inferred from homology"/>
<dbReference type="InterPro" id="IPR050723">
    <property type="entry name" value="CFA/CMAS"/>
</dbReference>
<dbReference type="Gene3D" id="3.40.50.150">
    <property type="entry name" value="Vaccinia Virus protein VP39"/>
    <property type="match status" value="1"/>
</dbReference>
<keyword evidence="4" id="KW-0949">S-adenosyl-L-methionine</keyword>
<dbReference type="EC" id="2.1.1.79" evidence="7"/>
<dbReference type="PIRSF" id="PIRSF003085">
    <property type="entry name" value="CMAS"/>
    <property type="match status" value="1"/>
</dbReference>
<keyword evidence="3 7" id="KW-0808">Transferase</keyword>
<organism evidence="7 8">
    <name type="scientific">Methylophaga muralis</name>
    <dbReference type="NCBI Taxonomy" id="291169"/>
    <lineage>
        <taxon>Bacteria</taxon>
        <taxon>Pseudomonadati</taxon>
        <taxon>Pseudomonadota</taxon>
        <taxon>Gammaproteobacteria</taxon>
        <taxon>Thiotrichales</taxon>
        <taxon>Piscirickettsiaceae</taxon>
        <taxon>Methylophaga</taxon>
    </lineage>
</organism>
<dbReference type="PATRIC" id="fig|291169.3.peg.1353"/>
<dbReference type="Pfam" id="PF02353">
    <property type="entry name" value="CMAS"/>
    <property type="match status" value="1"/>
</dbReference>
<dbReference type="PANTHER" id="PTHR43667">
    <property type="entry name" value="CYCLOPROPANE-FATTY-ACYL-PHOSPHOLIPID SYNTHASE"/>
    <property type="match status" value="1"/>
</dbReference>
<protein>
    <submittedName>
        <fullName evidence="7">Cyclopropane-fatty-acyl-phospholipid synthase</fullName>
        <ecNumber evidence="7">2.1.1.79</ecNumber>
    </submittedName>
</protein>
<dbReference type="PANTHER" id="PTHR43667:SF1">
    <property type="entry name" value="CYCLOPROPANE-FATTY-ACYL-PHOSPHOLIPID SYNTHASE"/>
    <property type="match status" value="1"/>
</dbReference>
<reference evidence="7 8" key="1">
    <citation type="submission" date="2016-07" db="EMBL/GenBank/DDBJ databases">
        <title>Draft Genome Sequence of Methylophaga muralis Bur 1.</title>
        <authorList>
            <person name="Vasilenko O.V."/>
            <person name="Doronina N.V."/>
            <person name="Shmareva M.N."/>
            <person name="Tarlachkov S.V."/>
            <person name="Mustakhimov I."/>
            <person name="Trotsenko Y.A."/>
        </authorList>
    </citation>
    <scope>NUCLEOTIDE SEQUENCE [LARGE SCALE GENOMIC DNA]</scope>
    <source>
        <strain evidence="7 8">Bur 1</strain>
    </source>
</reference>
<evidence type="ECO:0000256" key="2">
    <source>
        <dbReference type="ARBA" id="ARBA00022603"/>
    </source>
</evidence>
<keyword evidence="8" id="KW-1185">Reference proteome</keyword>
<dbReference type="Proteomes" id="UP000094379">
    <property type="component" value="Unassembled WGS sequence"/>
</dbReference>
<dbReference type="GO" id="GO:0032259">
    <property type="term" value="P:methylation"/>
    <property type="evidence" value="ECO:0007669"/>
    <property type="project" value="UniProtKB-KW"/>
</dbReference>
<evidence type="ECO:0000313" key="7">
    <source>
        <dbReference type="EMBL" id="ODN66952.1"/>
    </source>
</evidence>
<feature type="active site" evidence="6">
    <location>
        <position position="366"/>
    </location>
</feature>
<evidence type="ECO:0000313" key="8">
    <source>
        <dbReference type="Proteomes" id="UP000094379"/>
    </source>
</evidence>
<accession>A0A1E3GSB7</accession>
<evidence type="ECO:0000256" key="4">
    <source>
        <dbReference type="ARBA" id="ARBA00022691"/>
    </source>
</evidence>
<dbReference type="CDD" id="cd02440">
    <property type="entry name" value="AdoMet_MTases"/>
    <property type="match status" value="1"/>
</dbReference>
<dbReference type="InterPro" id="IPR029063">
    <property type="entry name" value="SAM-dependent_MTases_sf"/>
</dbReference>
<evidence type="ECO:0000256" key="6">
    <source>
        <dbReference type="PIRSR" id="PIRSR003085-1"/>
    </source>
</evidence>
<keyword evidence="2 7" id="KW-0489">Methyltransferase</keyword>
<dbReference type="SUPFAM" id="SSF53335">
    <property type="entry name" value="S-adenosyl-L-methionine-dependent methyltransferases"/>
    <property type="match status" value="1"/>
</dbReference>
<dbReference type="GO" id="GO:0008825">
    <property type="term" value="F:cyclopropane-fatty-acyl-phospholipid synthase activity"/>
    <property type="evidence" value="ECO:0007669"/>
    <property type="project" value="UniProtKB-EC"/>
</dbReference>
<comment type="caution">
    <text evidence="7">The sequence shown here is derived from an EMBL/GenBank/DDBJ whole genome shotgun (WGS) entry which is preliminary data.</text>
</comment>
<dbReference type="STRING" id="291169.A9E74_01346"/>
<dbReference type="InterPro" id="IPR003333">
    <property type="entry name" value="CMAS"/>
</dbReference>
<dbReference type="RefSeq" id="WP_069295826.1">
    <property type="nucleotide sequence ID" value="NZ_MCRI01000011.1"/>
</dbReference>